<proteinExistence type="predicted"/>
<evidence type="ECO:0000256" key="1">
    <source>
        <dbReference type="SAM" id="Phobius"/>
    </source>
</evidence>
<keyword evidence="1" id="KW-0812">Transmembrane</keyword>
<feature type="transmembrane region" description="Helical" evidence="1">
    <location>
        <begin position="295"/>
        <end position="320"/>
    </location>
</feature>
<sequence length="456" mass="53294">MYFIQYGSFSQQSDITVLTKKIVLTNTSLYFFHNCINIRKYYLQISGFKGPETVKLFRVSHYSFLDANELVENPYDKGRVRLATCTNKHSHLKIQILFFSSSCTLSYFVFEFVQNMCFFCIFKSQYSTSLIVRYVNFFEVNISHLRNNKITCERLMFTICDINSKEKLTTVDRLLRTTEASELGIFGYLNKNNRFNKAFFWMSSVRKVCNCLSLEFFPISLVTYMHGQCRFRDDDLSKMSLNGTRSSENSSVCISCFRSKLCDLGNVTLSRTDSKFARGLTSIDFLMVCRTLRELMSTAGICIVHGFVVFDLCLMFVYLLNMLYNVFVEYSITDVSHVLLESLINYMGDPYFPLLEHFILFEQEKRDSYDFLTSICIENNPEYGRVQASNQSFRCVPCPGYCNTSNDAIHYTLATEYLMHRSTQLSKTRYFLVSRAIWRARAHYDSFDPQRHCIYI</sequence>
<dbReference type="AlphaFoldDB" id="A0A1I7WE99"/>
<organism evidence="2 3">
    <name type="scientific">Heterorhabditis bacteriophora</name>
    <name type="common">Entomopathogenic nematode worm</name>
    <dbReference type="NCBI Taxonomy" id="37862"/>
    <lineage>
        <taxon>Eukaryota</taxon>
        <taxon>Metazoa</taxon>
        <taxon>Ecdysozoa</taxon>
        <taxon>Nematoda</taxon>
        <taxon>Chromadorea</taxon>
        <taxon>Rhabditida</taxon>
        <taxon>Rhabditina</taxon>
        <taxon>Rhabditomorpha</taxon>
        <taxon>Strongyloidea</taxon>
        <taxon>Heterorhabditidae</taxon>
        <taxon>Heterorhabditis</taxon>
    </lineage>
</organism>
<dbReference type="Proteomes" id="UP000095283">
    <property type="component" value="Unplaced"/>
</dbReference>
<dbReference type="WBParaSite" id="Hba_03273">
    <property type="protein sequence ID" value="Hba_03273"/>
    <property type="gene ID" value="Hba_03273"/>
</dbReference>
<keyword evidence="1" id="KW-0472">Membrane</keyword>
<evidence type="ECO:0000313" key="2">
    <source>
        <dbReference type="Proteomes" id="UP000095283"/>
    </source>
</evidence>
<keyword evidence="2" id="KW-1185">Reference proteome</keyword>
<accession>A0A1I7WE99</accession>
<reference evidence="3" key="1">
    <citation type="submission" date="2016-11" db="UniProtKB">
        <authorList>
            <consortium name="WormBaseParasite"/>
        </authorList>
    </citation>
    <scope>IDENTIFICATION</scope>
</reference>
<protein>
    <submittedName>
        <fullName evidence="3">DNA-directed DNA polymerase</fullName>
    </submittedName>
</protein>
<name>A0A1I7WE99_HETBA</name>
<evidence type="ECO:0000313" key="3">
    <source>
        <dbReference type="WBParaSite" id="Hba_03273"/>
    </source>
</evidence>
<keyword evidence="1" id="KW-1133">Transmembrane helix</keyword>